<accession>A0A811VIM6</accession>
<proteinExistence type="predicted"/>
<keyword evidence="2" id="KW-1185">Reference proteome</keyword>
<protein>
    <submittedName>
        <fullName evidence="1">(Mediterranean fruit fly) hypothetical protein</fullName>
    </submittedName>
</protein>
<evidence type="ECO:0000313" key="2">
    <source>
        <dbReference type="Proteomes" id="UP000606786"/>
    </source>
</evidence>
<gene>
    <name evidence="1" type="ORF">CCAP1982_LOCUS23251</name>
</gene>
<name>A0A811VIM6_CERCA</name>
<organism evidence="1 2">
    <name type="scientific">Ceratitis capitata</name>
    <name type="common">Mediterranean fruit fly</name>
    <name type="synonym">Tephritis capitata</name>
    <dbReference type="NCBI Taxonomy" id="7213"/>
    <lineage>
        <taxon>Eukaryota</taxon>
        <taxon>Metazoa</taxon>
        <taxon>Ecdysozoa</taxon>
        <taxon>Arthropoda</taxon>
        <taxon>Hexapoda</taxon>
        <taxon>Insecta</taxon>
        <taxon>Pterygota</taxon>
        <taxon>Neoptera</taxon>
        <taxon>Endopterygota</taxon>
        <taxon>Diptera</taxon>
        <taxon>Brachycera</taxon>
        <taxon>Muscomorpha</taxon>
        <taxon>Tephritoidea</taxon>
        <taxon>Tephritidae</taxon>
        <taxon>Ceratitis</taxon>
        <taxon>Ceratitis</taxon>
    </lineage>
</organism>
<reference evidence="1" key="1">
    <citation type="submission" date="2020-11" db="EMBL/GenBank/DDBJ databases">
        <authorList>
            <person name="Whitehead M."/>
        </authorList>
    </citation>
    <scope>NUCLEOTIDE SEQUENCE</scope>
    <source>
        <strain evidence="1">EGII</strain>
    </source>
</reference>
<dbReference type="AlphaFoldDB" id="A0A811VIM6"/>
<sequence length="195" mass="22429">MTAGFQREIPKTKREFYWRRNRAQLSPQRSHRRLDRKYYTLVLADCTLALSQDDASNGRDFEFQAYSDQFLLILSLQCIARPGFFLATVRQRNFSRRLYMVCPAIAIGTSPCLADTKCKVPEDDFDRRAGIVIVDIASKAYLVLFRRDRRCLTTFMVRYYFVFAYLATGIQYRSAISNVSLLSPVVAGSSSVQSI</sequence>
<evidence type="ECO:0000313" key="1">
    <source>
        <dbReference type="EMBL" id="CAD7015306.1"/>
    </source>
</evidence>
<comment type="caution">
    <text evidence="1">The sequence shown here is derived from an EMBL/GenBank/DDBJ whole genome shotgun (WGS) entry which is preliminary data.</text>
</comment>
<dbReference type="EMBL" id="CAJHJT010000056">
    <property type="protein sequence ID" value="CAD7015306.1"/>
    <property type="molecule type" value="Genomic_DNA"/>
</dbReference>
<dbReference type="Proteomes" id="UP000606786">
    <property type="component" value="Unassembled WGS sequence"/>
</dbReference>